<organism evidence="2 3">
    <name type="scientific">Caenorhabditis auriculariae</name>
    <dbReference type="NCBI Taxonomy" id="2777116"/>
    <lineage>
        <taxon>Eukaryota</taxon>
        <taxon>Metazoa</taxon>
        <taxon>Ecdysozoa</taxon>
        <taxon>Nematoda</taxon>
        <taxon>Chromadorea</taxon>
        <taxon>Rhabditida</taxon>
        <taxon>Rhabditina</taxon>
        <taxon>Rhabditomorpha</taxon>
        <taxon>Rhabditoidea</taxon>
        <taxon>Rhabditidae</taxon>
        <taxon>Peloderinae</taxon>
        <taxon>Caenorhabditis</taxon>
    </lineage>
</organism>
<feature type="transmembrane region" description="Helical" evidence="1">
    <location>
        <begin position="12"/>
        <end position="34"/>
    </location>
</feature>
<keyword evidence="1" id="KW-0812">Transmembrane</keyword>
<gene>
    <name evidence="2" type="ORF">CAUJ_LOCUS8698</name>
</gene>
<evidence type="ECO:0000313" key="2">
    <source>
        <dbReference type="EMBL" id="CAD6192779.1"/>
    </source>
</evidence>
<proteinExistence type="predicted"/>
<dbReference type="EMBL" id="CAJGYM010000030">
    <property type="protein sequence ID" value="CAD6192779.1"/>
    <property type="molecule type" value="Genomic_DNA"/>
</dbReference>
<comment type="caution">
    <text evidence="2">The sequence shown here is derived from an EMBL/GenBank/DDBJ whole genome shotgun (WGS) entry which is preliminary data.</text>
</comment>
<reference evidence="2" key="1">
    <citation type="submission" date="2020-10" db="EMBL/GenBank/DDBJ databases">
        <authorList>
            <person name="Kikuchi T."/>
        </authorList>
    </citation>
    <scope>NUCLEOTIDE SEQUENCE</scope>
    <source>
        <strain evidence="2">NKZ352</strain>
    </source>
</reference>
<dbReference type="Proteomes" id="UP000835052">
    <property type="component" value="Unassembled WGS sequence"/>
</dbReference>
<protein>
    <submittedName>
        <fullName evidence="2">Uncharacterized protein</fullName>
    </submittedName>
</protein>
<evidence type="ECO:0000256" key="1">
    <source>
        <dbReference type="SAM" id="Phobius"/>
    </source>
</evidence>
<dbReference type="OrthoDB" id="5853117at2759"/>
<keyword evidence="1" id="KW-0472">Membrane</keyword>
<keyword evidence="1" id="KW-1133">Transmembrane helix</keyword>
<name>A0A8S1H9K2_9PELO</name>
<accession>A0A8S1H9K2</accession>
<sequence>MYLNENTKQAVLLILLLAIGLIFVLICAIVIIYFHKRRPVWSETSVLSMGNEDSMCYNDGFDCVDETSASRIEERRRARKLALQNYPPNVDLSLKKLDPEVGKALAVEQLMQDSYVFDTRILAKPSGDVEVVAAKRDYL</sequence>
<evidence type="ECO:0000313" key="3">
    <source>
        <dbReference type="Proteomes" id="UP000835052"/>
    </source>
</evidence>
<dbReference type="AlphaFoldDB" id="A0A8S1H9K2"/>
<keyword evidence="3" id="KW-1185">Reference proteome</keyword>